<evidence type="ECO:0000313" key="6">
    <source>
        <dbReference type="Proteomes" id="UP000561077"/>
    </source>
</evidence>
<accession>A0A7W4NUI5</accession>
<evidence type="ECO:0000313" key="4">
    <source>
        <dbReference type="EMBL" id="MBB2192473.1"/>
    </source>
</evidence>
<dbReference type="SMART" id="SM00530">
    <property type="entry name" value="HTH_XRE"/>
    <property type="match status" value="1"/>
</dbReference>
<dbReference type="InterPro" id="IPR010359">
    <property type="entry name" value="IrrE_HExxH"/>
</dbReference>
<comment type="caution">
    <text evidence="3">The sequence shown here is derived from an EMBL/GenBank/DDBJ whole genome shotgun (WGS) entry which is preliminary data.</text>
</comment>
<dbReference type="EMBL" id="JABEQO010000002">
    <property type="protein sequence ID" value="MBB2163410.1"/>
    <property type="molecule type" value="Genomic_DNA"/>
</dbReference>
<gene>
    <name evidence="4" type="ORF">HLH25_02245</name>
    <name evidence="3" type="ORF">HLH26_02455</name>
</gene>
<keyword evidence="5" id="KW-1185">Reference proteome</keyword>
<reference evidence="5 6" key="1">
    <citation type="submission" date="2020-04" db="EMBL/GenBank/DDBJ databases">
        <title>Description of novel Gluconacetobacter.</title>
        <authorList>
            <person name="Sombolestani A."/>
        </authorList>
    </citation>
    <scope>NUCLEOTIDE SEQUENCE [LARGE SCALE GENOMIC DNA]</scope>
    <source>
        <strain evidence="4 5">LMG 1728</strain>
        <strain evidence="3 6">LMG 1731</strain>
    </source>
</reference>
<organism evidence="3 6">
    <name type="scientific">Gluconacetobacter dulcium</name>
    <dbReference type="NCBI Taxonomy" id="2729096"/>
    <lineage>
        <taxon>Bacteria</taxon>
        <taxon>Pseudomonadati</taxon>
        <taxon>Pseudomonadota</taxon>
        <taxon>Alphaproteobacteria</taxon>
        <taxon>Acetobacterales</taxon>
        <taxon>Acetobacteraceae</taxon>
        <taxon>Gluconacetobacter</taxon>
    </lineage>
</organism>
<dbReference type="CDD" id="cd00093">
    <property type="entry name" value="HTH_XRE"/>
    <property type="match status" value="1"/>
</dbReference>
<dbReference type="AlphaFoldDB" id="A0A7W4NUI5"/>
<dbReference type="PANTHER" id="PTHR43236:SF1">
    <property type="entry name" value="BLL7220 PROTEIN"/>
    <property type="match status" value="1"/>
</dbReference>
<sequence length="473" mass="51722">MKAELDRVFGLESCGDTPEDRAASSPRRFVRSQSQLSPDRPAATGPRMTARWALKQFGYAALREAVDEGATVISVSLDEPARSLREQRVRLGLTQEQVARASMLTVNDVRRAEQLGAISPVRRLQLLAQTLGLNDEQLGVRPDASADQQLAVRLRTLGSAGHNVRFSPSLVLKLAEAAWTISRQNLLAVELGVVPNILKHFDASDDYYAPVWRRGYDLAERTRTLLNLDPLAPIPSVRELIDQLGIPLIQAAMGAAFAGATVVNGDDRGIVINTEGDNQNVWVRRMTLCHELGHLLWDPPARLRRLHVDRYDDLRTAEAGGGDEVEARANAFAISFLAPREAVIEIVKRGASPTDQVIELMKRFGVGATAAKYHIANVSRNWGAEVDTRHVASNQLPPPDDYWTTNENWTADYFPVAGVPISRRGRFSGLVAIAASRELISTDTAASWLQAAPSALAQQLATIAELTAQDLAV</sequence>
<evidence type="ECO:0000256" key="1">
    <source>
        <dbReference type="SAM" id="MobiDB-lite"/>
    </source>
</evidence>
<feature type="domain" description="HTH cro/C1-type" evidence="2">
    <location>
        <begin position="84"/>
        <end position="138"/>
    </location>
</feature>
<dbReference type="InterPro" id="IPR052345">
    <property type="entry name" value="Rad_response_metalloprotease"/>
</dbReference>
<dbReference type="PANTHER" id="PTHR43236">
    <property type="entry name" value="ANTITOXIN HIGA1"/>
    <property type="match status" value="1"/>
</dbReference>
<name>A0A7W4NUI5_9PROT</name>
<dbReference type="Gene3D" id="1.10.10.2910">
    <property type="match status" value="1"/>
</dbReference>
<dbReference type="Pfam" id="PF06114">
    <property type="entry name" value="Peptidase_M78"/>
    <property type="match status" value="1"/>
</dbReference>
<dbReference type="EMBL" id="JABEQN010000002">
    <property type="protein sequence ID" value="MBB2192473.1"/>
    <property type="molecule type" value="Genomic_DNA"/>
</dbReference>
<dbReference type="Proteomes" id="UP000540490">
    <property type="component" value="Unassembled WGS sequence"/>
</dbReference>
<feature type="region of interest" description="Disordered" evidence="1">
    <location>
        <begin position="1"/>
        <end position="45"/>
    </location>
</feature>
<dbReference type="InterPro" id="IPR001387">
    <property type="entry name" value="Cro/C1-type_HTH"/>
</dbReference>
<proteinExistence type="predicted"/>
<dbReference type="RefSeq" id="WP_157864093.1">
    <property type="nucleotide sequence ID" value="NZ_JABEQN010000002.1"/>
</dbReference>
<evidence type="ECO:0000313" key="5">
    <source>
        <dbReference type="Proteomes" id="UP000540490"/>
    </source>
</evidence>
<evidence type="ECO:0000259" key="2">
    <source>
        <dbReference type="PROSITE" id="PS50943"/>
    </source>
</evidence>
<dbReference type="PROSITE" id="PS50943">
    <property type="entry name" value="HTH_CROC1"/>
    <property type="match status" value="1"/>
</dbReference>
<dbReference type="Proteomes" id="UP000561077">
    <property type="component" value="Unassembled WGS sequence"/>
</dbReference>
<evidence type="ECO:0000313" key="3">
    <source>
        <dbReference type="EMBL" id="MBB2163410.1"/>
    </source>
</evidence>
<protein>
    <submittedName>
        <fullName evidence="3">ImmA/IrrE family metallo-endopeptidase</fullName>
    </submittedName>
</protein>